<keyword evidence="5 8" id="KW-0812">Transmembrane</keyword>
<comment type="similarity">
    <text evidence="2">Belongs to the GSP F family.</text>
</comment>
<dbReference type="GO" id="GO:0005886">
    <property type="term" value="C:plasma membrane"/>
    <property type="evidence" value="ECO:0007669"/>
    <property type="project" value="UniProtKB-SubCell"/>
</dbReference>
<proteinExistence type="inferred from homology"/>
<keyword evidence="4" id="KW-0997">Cell inner membrane</keyword>
<protein>
    <submittedName>
        <fullName evidence="10">Type II secretion system F family protein</fullName>
    </submittedName>
</protein>
<evidence type="ECO:0000313" key="11">
    <source>
        <dbReference type="Proteomes" id="UP000886786"/>
    </source>
</evidence>
<name>A0A9D0ZS14_9FIRM</name>
<dbReference type="PANTHER" id="PTHR30012:SF0">
    <property type="entry name" value="TYPE II SECRETION SYSTEM PROTEIN F-RELATED"/>
    <property type="match status" value="1"/>
</dbReference>
<dbReference type="Proteomes" id="UP000886786">
    <property type="component" value="Unassembled WGS sequence"/>
</dbReference>
<dbReference type="InterPro" id="IPR018076">
    <property type="entry name" value="T2SS_GspF_dom"/>
</dbReference>
<evidence type="ECO:0000256" key="1">
    <source>
        <dbReference type="ARBA" id="ARBA00004429"/>
    </source>
</evidence>
<dbReference type="InterPro" id="IPR042094">
    <property type="entry name" value="T2SS_GspF_sf"/>
</dbReference>
<dbReference type="PANTHER" id="PTHR30012">
    <property type="entry name" value="GENERAL SECRETION PATHWAY PROTEIN"/>
    <property type="match status" value="1"/>
</dbReference>
<feature type="transmembrane region" description="Helical" evidence="8">
    <location>
        <begin position="259"/>
        <end position="281"/>
    </location>
</feature>
<reference evidence="10" key="1">
    <citation type="submission" date="2020-10" db="EMBL/GenBank/DDBJ databases">
        <authorList>
            <person name="Gilroy R."/>
        </authorList>
    </citation>
    <scope>NUCLEOTIDE SEQUENCE</scope>
    <source>
        <strain evidence="10">CHK147-3167</strain>
    </source>
</reference>
<feature type="transmembrane region" description="Helical" evidence="8">
    <location>
        <begin position="313"/>
        <end position="332"/>
    </location>
</feature>
<keyword evidence="6 8" id="KW-1133">Transmembrane helix</keyword>
<reference evidence="10" key="2">
    <citation type="journal article" date="2021" name="PeerJ">
        <title>Extensive microbial diversity within the chicken gut microbiome revealed by metagenomics and culture.</title>
        <authorList>
            <person name="Gilroy R."/>
            <person name="Ravi A."/>
            <person name="Getino M."/>
            <person name="Pursley I."/>
            <person name="Horton D.L."/>
            <person name="Alikhan N.F."/>
            <person name="Baker D."/>
            <person name="Gharbi K."/>
            <person name="Hall N."/>
            <person name="Watson M."/>
            <person name="Adriaenssens E.M."/>
            <person name="Foster-Nyarko E."/>
            <person name="Jarju S."/>
            <person name="Secka A."/>
            <person name="Antonio M."/>
            <person name="Oren A."/>
            <person name="Chaudhuri R.R."/>
            <person name="La Ragione R."/>
            <person name="Hildebrand F."/>
            <person name="Pallen M.J."/>
        </authorList>
    </citation>
    <scope>NUCLEOTIDE SEQUENCE</scope>
    <source>
        <strain evidence="10">CHK147-3167</strain>
    </source>
</reference>
<evidence type="ECO:0000256" key="5">
    <source>
        <dbReference type="ARBA" id="ARBA00022692"/>
    </source>
</evidence>
<evidence type="ECO:0000256" key="3">
    <source>
        <dbReference type="ARBA" id="ARBA00022475"/>
    </source>
</evidence>
<feature type="transmembrane region" description="Helical" evidence="8">
    <location>
        <begin position="467"/>
        <end position="488"/>
    </location>
</feature>
<sequence>MFLKILVTPCVWVYHFFLALTKPFNKKHKIEKISVTDSLNNLGENIVNAPEKVKKIKEKKRKDNVYKGKVPLEPLRLNFDGEDAKKSDKKLTYQYIAKNSEGKMIKGYFDAFSKVEVNSYLINEGYTVYDIQTNKWIQIMYGQHGTSNIKIKTKDLIFMLAQLSTYLKAGIPLADSIKILVKQFEKKSYKLVLNSIAYDLTTGKSFSEALEKQGKAFPSILINMIKASEMTGELPETLDDMEEYFAETEATRKAMVTAMIYPVIILIIALGVGTFIMLFVVPRFVDIYKTMDGANIPGITLAVLALSDFLQKYILWILVGIVFFLLIFLYLYKNVKSFKTGVQWLVMHTPVFGNVVIYNEVTMFSKTFASLLAHNVFITNSMEILDKVSNNEIYKQLIHNAINNIAKGKSISTAFKDQWAFPIPAYEMIVTGEKTGQLPEMMNKVAAYYQDLHKNAVARIKTFIEPILIILLTVMVGVIVLSIVVPMFNMYSAIQA</sequence>
<dbReference type="Pfam" id="PF00482">
    <property type="entry name" value="T2SSF"/>
    <property type="match status" value="2"/>
</dbReference>
<keyword evidence="3" id="KW-1003">Cell membrane</keyword>
<feature type="transmembrane region" description="Helical" evidence="8">
    <location>
        <begin position="6"/>
        <end position="24"/>
    </location>
</feature>
<evidence type="ECO:0000256" key="4">
    <source>
        <dbReference type="ARBA" id="ARBA00022519"/>
    </source>
</evidence>
<evidence type="ECO:0000259" key="9">
    <source>
        <dbReference type="Pfam" id="PF00482"/>
    </source>
</evidence>
<dbReference type="PRINTS" id="PR00812">
    <property type="entry name" value="BCTERIALGSPF"/>
</dbReference>
<dbReference type="InterPro" id="IPR003004">
    <property type="entry name" value="GspF/PilC"/>
</dbReference>
<dbReference type="AlphaFoldDB" id="A0A9D0ZS14"/>
<comment type="subcellular location">
    <subcellularLocation>
        <location evidence="1">Cell inner membrane</location>
        <topology evidence="1">Multi-pass membrane protein</topology>
    </subcellularLocation>
</comment>
<evidence type="ECO:0000313" key="10">
    <source>
        <dbReference type="EMBL" id="HIQ91371.1"/>
    </source>
</evidence>
<feature type="domain" description="Type II secretion system protein GspF" evidence="9">
    <location>
        <begin position="364"/>
        <end position="486"/>
    </location>
</feature>
<dbReference type="FunFam" id="1.20.81.30:FF:000001">
    <property type="entry name" value="Type II secretion system protein F"/>
    <property type="match status" value="1"/>
</dbReference>
<evidence type="ECO:0000256" key="8">
    <source>
        <dbReference type="SAM" id="Phobius"/>
    </source>
</evidence>
<evidence type="ECO:0000256" key="6">
    <source>
        <dbReference type="ARBA" id="ARBA00022989"/>
    </source>
</evidence>
<keyword evidence="7 8" id="KW-0472">Membrane</keyword>
<comment type="caution">
    <text evidence="10">The sequence shown here is derived from an EMBL/GenBank/DDBJ whole genome shotgun (WGS) entry which is preliminary data.</text>
</comment>
<feature type="domain" description="Type II secretion system protein GspF" evidence="9">
    <location>
        <begin position="160"/>
        <end position="282"/>
    </location>
</feature>
<organism evidence="10 11">
    <name type="scientific">Candidatus Coprosoma intestinipullorum</name>
    <dbReference type="NCBI Taxonomy" id="2840752"/>
    <lineage>
        <taxon>Bacteria</taxon>
        <taxon>Bacillati</taxon>
        <taxon>Bacillota</taxon>
        <taxon>Bacillota incertae sedis</taxon>
        <taxon>Candidatus Coprosoma</taxon>
    </lineage>
</organism>
<dbReference type="EMBL" id="DVFV01000123">
    <property type="protein sequence ID" value="HIQ91371.1"/>
    <property type="molecule type" value="Genomic_DNA"/>
</dbReference>
<dbReference type="Gene3D" id="1.20.81.30">
    <property type="entry name" value="Type II secretion system (T2SS), domain F"/>
    <property type="match status" value="2"/>
</dbReference>
<accession>A0A9D0ZS14</accession>
<evidence type="ECO:0000256" key="2">
    <source>
        <dbReference type="ARBA" id="ARBA00005745"/>
    </source>
</evidence>
<evidence type="ECO:0000256" key="7">
    <source>
        <dbReference type="ARBA" id="ARBA00023136"/>
    </source>
</evidence>
<gene>
    <name evidence="10" type="ORF">IAB27_07110</name>
</gene>